<evidence type="ECO:0000259" key="3">
    <source>
        <dbReference type="PROSITE" id="PS51000"/>
    </source>
</evidence>
<dbReference type="EMBL" id="JBHLWN010000022">
    <property type="protein sequence ID" value="MFC0211739.1"/>
    <property type="molecule type" value="Genomic_DNA"/>
</dbReference>
<keyword evidence="5" id="KW-1185">Reference proteome</keyword>
<dbReference type="InterPro" id="IPR036390">
    <property type="entry name" value="WH_DNA-bd_sf"/>
</dbReference>
<name>A0ABV6DGF9_9BACL</name>
<dbReference type="InterPro" id="IPR028349">
    <property type="entry name" value="PafC-like"/>
</dbReference>
<accession>A0ABV6DGF9</accession>
<dbReference type="PANTHER" id="PTHR34580:SF1">
    <property type="entry name" value="PROTEIN PAFC"/>
    <property type="match status" value="1"/>
</dbReference>
<dbReference type="InterPro" id="IPR013196">
    <property type="entry name" value="HTH_11"/>
</dbReference>
<organism evidence="4 5">
    <name type="scientific">Paenibacillus chartarius</name>
    <dbReference type="NCBI Taxonomy" id="747481"/>
    <lineage>
        <taxon>Bacteria</taxon>
        <taxon>Bacillati</taxon>
        <taxon>Bacillota</taxon>
        <taxon>Bacilli</taxon>
        <taxon>Bacillales</taxon>
        <taxon>Paenibacillaceae</taxon>
        <taxon>Paenibacillus</taxon>
    </lineage>
</organism>
<feature type="domain" description="HTH deoR-type" evidence="3">
    <location>
        <begin position="2"/>
        <end position="57"/>
    </location>
</feature>
<dbReference type="InterPro" id="IPR057727">
    <property type="entry name" value="WCX_dom"/>
</dbReference>
<dbReference type="PANTHER" id="PTHR34580">
    <property type="match status" value="1"/>
</dbReference>
<dbReference type="Pfam" id="PF13280">
    <property type="entry name" value="WYL"/>
    <property type="match status" value="1"/>
</dbReference>
<dbReference type="Proteomes" id="UP001589776">
    <property type="component" value="Unassembled WGS sequence"/>
</dbReference>
<dbReference type="InterPro" id="IPR026881">
    <property type="entry name" value="WYL_dom"/>
</dbReference>
<dbReference type="Gene3D" id="1.10.10.10">
    <property type="entry name" value="Winged helix-like DNA-binding domain superfamily/Winged helix DNA-binding domain"/>
    <property type="match status" value="1"/>
</dbReference>
<dbReference type="PIRSF" id="PIRSF016838">
    <property type="entry name" value="PafC"/>
    <property type="match status" value="1"/>
</dbReference>
<dbReference type="SUPFAM" id="SSF46785">
    <property type="entry name" value="Winged helix' DNA-binding domain"/>
    <property type="match status" value="1"/>
</dbReference>
<keyword evidence="1" id="KW-0805">Transcription regulation</keyword>
<reference evidence="4 5" key="1">
    <citation type="submission" date="2024-09" db="EMBL/GenBank/DDBJ databases">
        <authorList>
            <person name="Sun Q."/>
            <person name="Mori K."/>
        </authorList>
    </citation>
    <scope>NUCLEOTIDE SEQUENCE [LARGE SCALE GENOMIC DNA]</scope>
    <source>
        <strain evidence="4 5">CCM 7759</strain>
    </source>
</reference>
<keyword evidence="2" id="KW-0804">Transcription</keyword>
<dbReference type="InterPro" id="IPR036388">
    <property type="entry name" value="WH-like_DNA-bd_sf"/>
</dbReference>
<protein>
    <submittedName>
        <fullName evidence="4">Helix-turn-helix transcriptional regulator</fullName>
    </submittedName>
</protein>
<proteinExistence type="predicted"/>
<dbReference type="PROSITE" id="PS52050">
    <property type="entry name" value="WYL"/>
    <property type="match status" value="1"/>
</dbReference>
<dbReference type="RefSeq" id="WP_377468729.1">
    <property type="nucleotide sequence ID" value="NZ_JBHLWN010000022.1"/>
</dbReference>
<dbReference type="Pfam" id="PF08279">
    <property type="entry name" value="HTH_11"/>
    <property type="match status" value="1"/>
</dbReference>
<evidence type="ECO:0000256" key="2">
    <source>
        <dbReference type="ARBA" id="ARBA00023163"/>
    </source>
</evidence>
<dbReference type="InterPro" id="IPR051534">
    <property type="entry name" value="CBASS_pafABC_assoc_protein"/>
</dbReference>
<evidence type="ECO:0000256" key="1">
    <source>
        <dbReference type="ARBA" id="ARBA00023015"/>
    </source>
</evidence>
<sequence>MKLERLISIIYKLLNNEVLSASALAEEYGVSQRTIYRDIDVICAAGIPVVSYQGTKGGYGIMDGYKMDRSLLGSYDVSSLITVLHSMSTVFEDERVLETIERLQTIEPGSQTQSLSMDIGSRWIDTGTLRILRQAIKRSRVIRYDYINAKNERSARLLEPARLMYKYGNWYVAGWCRSRREVREFRVSRMANVEETDETFAQRHVVEEGGGYARDDAGDTEPVEVVMKVAGSALARAMDQFSSAEKHFNKDGSLTLKLPVDRPHEAQWLWAVLLSFGDSMELVEPVELRDVVRSMLESTLRLYTEK</sequence>
<gene>
    <name evidence="4" type="ORF">ACFFK0_04600</name>
</gene>
<dbReference type="Pfam" id="PF25583">
    <property type="entry name" value="WCX"/>
    <property type="match status" value="1"/>
</dbReference>
<dbReference type="InterPro" id="IPR001034">
    <property type="entry name" value="DeoR_HTH"/>
</dbReference>
<evidence type="ECO:0000313" key="5">
    <source>
        <dbReference type="Proteomes" id="UP001589776"/>
    </source>
</evidence>
<evidence type="ECO:0000313" key="4">
    <source>
        <dbReference type="EMBL" id="MFC0211739.1"/>
    </source>
</evidence>
<comment type="caution">
    <text evidence="4">The sequence shown here is derived from an EMBL/GenBank/DDBJ whole genome shotgun (WGS) entry which is preliminary data.</text>
</comment>
<dbReference type="PROSITE" id="PS51000">
    <property type="entry name" value="HTH_DEOR_2"/>
    <property type="match status" value="1"/>
</dbReference>